<sequence>MLTGACTKTFLDREPLSNITPEDFLWSQADIESYSLNMYNNNTLPSHYGPGTRGFGMMGVDEHTDNMASLEYSLKYVPGEYRVPQKGGSWEFTNIYKYNYFLKTVLPRKETGKLKGNSAAIDHCIGEIYFFRAWDYFLKVQALGDFPIITDIMSDNAEVLTEASKRKPHPEVVRFILSDLDKAIQLLQENAPDGRKNRLSKNCAYLVKSRVALYEATFLKYFRNTAFVPNGPGWPGAEKAYNANYRYQAGDINGEIDWLLSQAMVSAAMVADNVPLVNNTGKLQQSLQDLPNDYYDMFSAYDMSKFQEVLLWRQFDAYGANIRNNVSQYASAGNYRIGLTRGYVDNFLMENGLPIYDNASGYKGDDYIADVRKQRDNRLWLFLKEPGQVNVLKESNLVQLGITETYPILTSSSEALAYFTGYTIRKGLNNDALHAFDVGSVVFRAAEAYLNYMEACSERTGALDGKADQYWKAIRARAKVNTDYSRTITATKMTEEAKNDWAAYSGGQLISPALYNIRRERRCEFIGEGLRNMDLRRWRALDQMITSKYQIEGFKLWGPMQEWYKDAGGSLTITYGTPNATVSSPALGKYLRPYQKTGKEFVYNGYGWTMAHYLEPIAYQHFLITAVGADVSASPIYQNPGWPVGANLPPIGF</sequence>
<evidence type="ECO:0000256" key="1">
    <source>
        <dbReference type="ARBA" id="ARBA00004442"/>
    </source>
</evidence>
<dbReference type="InterPro" id="IPR011990">
    <property type="entry name" value="TPR-like_helical_dom_sf"/>
</dbReference>
<accession>A0ABR7THX6</accession>
<comment type="similarity">
    <text evidence="2">Belongs to the SusD family.</text>
</comment>
<reference evidence="8 9" key="1">
    <citation type="submission" date="2020-09" db="EMBL/GenBank/DDBJ databases">
        <title>Genome sequences of type strains of Chitinophaga qingshengii and Chitinophaga varians.</title>
        <authorList>
            <person name="Kittiwongwattana C."/>
        </authorList>
    </citation>
    <scope>NUCLEOTIDE SEQUENCE [LARGE SCALE GENOMIC DNA]</scope>
    <source>
        <strain evidence="8 9">JCM 30026</strain>
    </source>
</reference>
<dbReference type="SUPFAM" id="SSF48452">
    <property type="entry name" value="TPR-like"/>
    <property type="match status" value="1"/>
</dbReference>
<dbReference type="InterPro" id="IPR033985">
    <property type="entry name" value="SusD-like_N"/>
</dbReference>
<proteinExistence type="inferred from homology"/>
<comment type="subcellular location">
    <subcellularLocation>
        <location evidence="1">Cell outer membrane</location>
    </subcellularLocation>
</comment>
<dbReference type="Pfam" id="PF07980">
    <property type="entry name" value="SusD_RagB"/>
    <property type="match status" value="1"/>
</dbReference>
<evidence type="ECO:0000313" key="8">
    <source>
        <dbReference type="EMBL" id="MBC9928994.1"/>
    </source>
</evidence>
<dbReference type="Proteomes" id="UP000659124">
    <property type="component" value="Unassembled WGS sequence"/>
</dbReference>
<feature type="domain" description="SusD-like N-terminal" evidence="7">
    <location>
        <begin position="10"/>
        <end position="213"/>
    </location>
</feature>
<evidence type="ECO:0000256" key="2">
    <source>
        <dbReference type="ARBA" id="ARBA00006275"/>
    </source>
</evidence>
<organism evidence="8 9">
    <name type="scientific">Chitinophaga qingshengii</name>
    <dbReference type="NCBI Taxonomy" id="1569794"/>
    <lineage>
        <taxon>Bacteria</taxon>
        <taxon>Pseudomonadati</taxon>
        <taxon>Bacteroidota</taxon>
        <taxon>Chitinophagia</taxon>
        <taxon>Chitinophagales</taxon>
        <taxon>Chitinophagaceae</taxon>
        <taxon>Chitinophaga</taxon>
    </lineage>
</organism>
<keyword evidence="4" id="KW-0472">Membrane</keyword>
<evidence type="ECO:0000313" key="9">
    <source>
        <dbReference type="Proteomes" id="UP000659124"/>
    </source>
</evidence>
<name>A0ABR7THX6_9BACT</name>
<protein>
    <submittedName>
        <fullName evidence="8">RagB/SusD family nutrient uptake outer membrane protein</fullName>
    </submittedName>
</protein>
<keyword evidence="3" id="KW-0732">Signal</keyword>
<evidence type="ECO:0000259" key="7">
    <source>
        <dbReference type="Pfam" id="PF14322"/>
    </source>
</evidence>
<keyword evidence="9" id="KW-1185">Reference proteome</keyword>
<gene>
    <name evidence="8" type="ORF">ICL07_01325</name>
</gene>
<dbReference type="InterPro" id="IPR012944">
    <property type="entry name" value="SusD_RagB_dom"/>
</dbReference>
<evidence type="ECO:0000256" key="5">
    <source>
        <dbReference type="ARBA" id="ARBA00023237"/>
    </source>
</evidence>
<dbReference type="Pfam" id="PF14322">
    <property type="entry name" value="SusD-like_3"/>
    <property type="match status" value="1"/>
</dbReference>
<dbReference type="EMBL" id="JACVFC010000001">
    <property type="protein sequence ID" value="MBC9928994.1"/>
    <property type="molecule type" value="Genomic_DNA"/>
</dbReference>
<keyword evidence="5" id="KW-0998">Cell outer membrane</keyword>
<dbReference type="Gene3D" id="1.25.40.390">
    <property type="match status" value="1"/>
</dbReference>
<evidence type="ECO:0000256" key="4">
    <source>
        <dbReference type="ARBA" id="ARBA00023136"/>
    </source>
</evidence>
<evidence type="ECO:0000256" key="3">
    <source>
        <dbReference type="ARBA" id="ARBA00022729"/>
    </source>
</evidence>
<evidence type="ECO:0000259" key="6">
    <source>
        <dbReference type="Pfam" id="PF07980"/>
    </source>
</evidence>
<feature type="domain" description="RagB/SusD" evidence="6">
    <location>
        <begin position="317"/>
        <end position="621"/>
    </location>
</feature>
<comment type="caution">
    <text evidence="8">The sequence shown here is derived from an EMBL/GenBank/DDBJ whole genome shotgun (WGS) entry which is preliminary data.</text>
</comment>